<sequence>MSDVGSKVCATDTSSRFSSRLDGVKKGKSRRAAPLKITSTQVNRRYLSRSGLLNTAVTQAGRSSRLRYLERGSRSMEGGETPIGTNVLST</sequence>
<protein>
    <submittedName>
        <fullName evidence="1">Uncharacterized protein</fullName>
    </submittedName>
</protein>
<dbReference type="AlphaFoldDB" id="A0AAV2P320"/>
<evidence type="ECO:0000313" key="1">
    <source>
        <dbReference type="EMBL" id="CAL1687305.1"/>
    </source>
</evidence>
<organism evidence="1 2">
    <name type="scientific">Lasius platythorax</name>
    <dbReference type="NCBI Taxonomy" id="488582"/>
    <lineage>
        <taxon>Eukaryota</taxon>
        <taxon>Metazoa</taxon>
        <taxon>Ecdysozoa</taxon>
        <taxon>Arthropoda</taxon>
        <taxon>Hexapoda</taxon>
        <taxon>Insecta</taxon>
        <taxon>Pterygota</taxon>
        <taxon>Neoptera</taxon>
        <taxon>Endopterygota</taxon>
        <taxon>Hymenoptera</taxon>
        <taxon>Apocrita</taxon>
        <taxon>Aculeata</taxon>
        <taxon>Formicoidea</taxon>
        <taxon>Formicidae</taxon>
        <taxon>Formicinae</taxon>
        <taxon>Lasius</taxon>
        <taxon>Lasius</taxon>
    </lineage>
</organism>
<evidence type="ECO:0000313" key="2">
    <source>
        <dbReference type="Proteomes" id="UP001497644"/>
    </source>
</evidence>
<name>A0AAV2P320_9HYME</name>
<proteinExistence type="predicted"/>
<gene>
    <name evidence="1" type="ORF">LPLAT_LOCUS12535</name>
</gene>
<reference evidence="1" key="1">
    <citation type="submission" date="2024-04" db="EMBL/GenBank/DDBJ databases">
        <authorList>
            <consortium name="Molecular Ecology Group"/>
        </authorList>
    </citation>
    <scope>NUCLEOTIDE SEQUENCE</scope>
</reference>
<keyword evidence="2" id="KW-1185">Reference proteome</keyword>
<accession>A0AAV2P320</accession>
<dbReference type="Proteomes" id="UP001497644">
    <property type="component" value="Chromosome 7"/>
</dbReference>
<dbReference type="EMBL" id="OZ034830">
    <property type="protein sequence ID" value="CAL1687305.1"/>
    <property type="molecule type" value="Genomic_DNA"/>
</dbReference>